<dbReference type="RefSeq" id="WP_188636239.1">
    <property type="nucleotide sequence ID" value="NZ_BMNN01000003.1"/>
</dbReference>
<gene>
    <name evidence="1" type="ORF">GCM10009083_17440</name>
</gene>
<evidence type="ECO:0000313" key="1">
    <source>
        <dbReference type="EMBL" id="GGJ01172.1"/>
    </source>
</evidence>
<name>A0ABQ2CQS7_9GAMM</name>
<proteinExistence type="predicted"/>
<organism evidence="1 2">
    <name type="scientific">Halopseudomonas pertucinogena</name>
    <dbReference type="NCBI Taxonomy" id="86175"/>
    <lineage>
        <taxon>Bacteria</taxon>
        <taxon>Pseudomonadati</taxon>
        <taxon>Pseudomonadota</taxon>
        <taxon>Gammaproteobacteria</taxon>
        <taxon>Pseudomonadales</taxon>
        <taxon>Pseudomonadaceae</taxon>
        <taxon>Halopseudomonas</taxon>
    </lineage>
</organism>
<keyword evidence="1" id="KW-0449">Lipoprotein</keyword>
<dbReference type="Proteomes" id="UP000633263">
    <property type="component" value="Unassembled WGS sequence"/>
</dbReference>
<comment type="caution">
    <text evidence="1">The sequence shown here is derived from an EMBL/GenBank/DDBJ whole genome shotgun (WGS) entry which is preliminary data.</text>
</comment>
<protein>
    <submittedName>
        <fullName evidence="1">Lipoprotein</fullName>
    </submittedName>
</protein>
<evidence type="ECO:0000313" key="2">
    <source>
        <dbReference type="Proteomes" id="UP000633263"/>
    </source>
</evidence>
<sequence length="258" mass="30392">MGSLASALSLTERFGREHFTFSGGLPENFGIEVIIEYIPERLENCHIYSRTSGKNELKYWYETFTHDIQPKPSRFSYDIPLTYHIGRCHMKLTSITYRLEGRYGERDWERSGHHGIIDLTDTRSEWTRQFDAHGQLRLRGYCSRHFRLSEARSRVGEIEKSHFCYQADENWVKETKPATRLFTELMVGLDELAGKTVSLDIRLDPEERPFFSNRWIQFPEGWKPCLLTEDEWNSCQSPPVFKTFKMHGRECTVYPTCN</sequence>
<keyword evidence="2" id="KW-1185">Reference proteome</keyword>
<dbReference type="EMBL" id="BMNN01000003">
    <property type="protein sequence ID" value="GGJ01172.1"/>
    <property type="molecule type" value="Genomic_DNA"/>
</dbReference>
<accession>A0ABQ2CQS7</accession>
<reference evidence="2" key="1">
    <citation type="journal article" date="2019" name="Int. J. Syst. Evol. Microbiol.">
        <title>The Global Catalogue of Microorganisms (GCM) 10K type strain sequencing project: providing services to taxonomists for standard genome sequencing and annotation.</title>
        <authorList>
            <consortium name="The Broad Institute Genomics Platform"/>
            <consortium name="The Broad Institute Genome Sequencing Center for Infectious Disease"/>
            <person name="Wu L."/>
            <person name="Ma J."/>
        </authorList>
    </citation>
    <scope>NUCLEOTIDE SEQUENCE [LARGE SCALE GENOMIC DNA]</scope>
    <source>
        <strain evidence="2">JCM 11590</strain>
    </source>
</reference>